<dbReference type="RefSeq" id="WP_350783404.1">
    <property type="nucleotide sequence ID" value="NZ_JBEPEK010000168.1"/>
</dbReference>
<name>A0ABV1WZX5_9ACTN</name>
<dbReference type="InterPro" id="IPR050109">
    <property type="entry name" value="HTH-type_TetR-like_transc_reg"/>
</dbReference>
<evidence type="ECO:0000256" key="1">
    <source>
        <dbReference type="ARBA" id="ARBA00023015"/>
    </source>
</evidence>
<dbReference type="PANTHER" id="PTHR30055:SF234">
    <property type="entry name" value="HTH-TYPE TRANSCRIPTIONAL REGULATOR BETI"/>
    <property type="match status" value="1"/>
</dbReference>
<evidence type="ECO:0000256" key="4">
    <source>
        <dbReference type="PROSITE-ProRule" id="PRU00335"/>
    </source>
</evidence>
<dbReference type="Proteomes" id="UP001474181">
    <property type="component" value="Unassembled WGS sequence"/>
</dbReference>
<feature type="domain" description="HTH tetR-type" evidence="5">
    <location>
        <begin position="17"/>
        <end position="77"/>
    </location>
</feature>
<dbReference type="SUPFAM" id="SSF46689">
    <property type="entry name" value="Homeodomain-like"/>
    <property type="match status" value="1"/>
</dbReference>
<dbReference type="Gene3D" id="1.10.10.60">
    <property type="entry name" value="Homeodomain-like"/>
    <property type="match status" value="1"/>
</dbReference>
<accession>A0ABV1WZX5</accession>
<keyword evidence="7" id="KW-1185">Reference proteome</keyword>
<keyword evidence="1" id="KW-0805">Transcription regulation</keyword>
<reference evidence="6 7" key="1">
    <citation type="submission" date="2024-06" db="EMBL/GenBank/DDBJ databases">
        <title>The Natural Products Discovery Center: Release of the First 8490 Sequenced Strains for Exploring Actinobacteria Biosynthetic Diversity.</title>
        <authorList>
            <person name="Kalkreuter E."/>
            <person name="Kautsar S.A."/>
            <person name="Yang D."/>
            <person name="Bader C.D."/>
            <person name="Teijaro C.N."/>
            <person name="Fluegel L."/>
            <person name="Davis C.M."/>
            <person name="Simpson J.R."/>
            <person name="Lauterbach L."/>
            <person name="Steele A.D."/>
            <person name="Gui C."/>
            <person name="Meng S."/>
            <person name="Li G."/>
            <person name="Viehrig K."/>
            <person name="Ye F."/>
            <person name="Su P."/>
            <person name="Kiefer A.F."/>
            <person name="Nichols A."/>
            <person name="Cepeda A.J."/>
            <person name="Yan W."/>
            <person name="Fan B."/>
            <person name="Jiang Y."/>
            <person name="Adhikari A."/>
            <person name="Zheng C.-J."/>
            <person name="Schuster L."/>
            <person name="Cowan T.M."/>
            <person name="Smanski M.J."/>
            <person name="Chevrette M.G."/>
            <person name="De Carvalho L.P.S."/>
            <person name="Shen B."/>
        </authorList>
    </citation>
    <scope>NUCLEOTIDE SEQUENCE [LARGE SCALE GENOMIC DNA]</scope>
    <source>
        <strain evidence="6 7">NPDC000234</strain>
    </source>
</reference>
<comment type="caution">
    <text evidence="6">The sequence shown here is derived from an EMBL/GenBank/DDBJ whole genome shotgun (WGS) entry which is preliminary data.</text>
</comment>
<evidence type="ECO:0000313" key="6">
    <source>
        <dbReference type="EMBL" id="MER7182315.1"/>
    </source>
</evidence>
<sequence length="210" mass="23746">MPGKGPAKGSRTRLSSDERKDKIVEAAREVFVKYGLAGARTRDIAEAAGVNEALLYRHFRSKEELFEVAVVGPLEDATAWLVQVLPGPEDDLSEETVHQRMRQHMLNTIRAMDEVAPLLGVMLFSDEVTASTFYKERVEPHLAELKRILELNLPHWRHRDFDPELVIQAAFGAAWFRAINARFTGRPLDFEAEADQLTALVLDGLQLREQ</sequence>
<dbReference type="InterPro" id="IPR009057">
    <property type="entry name" value="Homeodomain-like_sf"/>
</dbReference>
<organism evidence="6 7">
    <name type="scientific">Streptomyces hyaluromycini</name>
    <dbReference type="NCBI Taxonomy" id="1377993"/>
    <lineage>
        <taxon>Bacteria</taxon>
        <taxon>Bacillati</taxon>
        <taxon>Actinomycetota</taxon>
        <taxon>Actinomycetes</taxon>
        <taxon>Kitasatosporales</taxon>
        <taxon>Streptomycetaceae</taxon>
        <taxon>Streptomyces</taxon>
    </lineage>
</organism>
<dbReference type="PROSITE" id="PS50977">
    <property type="entry name" value="HTH_TETR_2"/>
    <property type="match status" value="1"/>
</dbReference>
<dbReference type="Gene3D" id="1.10.357.10">
    <property type="entry name" value="Tetracycline Repressor, domain 2"/>
    <property type="match status" value="1"/>
</dbReference>
<evidence type="ECO:0000313" key="7">
    <source>
        <dbReference type="Proteomes" id="UP001474181"/>
    </source>
</evidence>
<evidence type="ECO:0000256" key="3">
    <source>
        <dbReference type="ARBA" id="ARBA00023163"/>
    </source>
</evidence>
<dbReference type="InterPro" id="IPR001647">
    <property type="entry name" value="HTH_TetR"/>
</dbReference>
<dbReference type="PANTHER" id="PTHR30055">
    <property type="entry name" value="HTH-TYPE TRANSCRIPTIONAL REGULATOR RUTR"/>
    <property type="match status" value="1"/>
</dbReference>
<dbReference type="InterPro" id="IPR036271">
    <property type="entry name" value="Tet_transcr_reg_TetR-rel_C_sf"/>
</dbReference>
<evidence type="ECO:0000259" key="5">
    <source>
        <dbReference type="PROSITE" id="PS50977"/>
    </source>
</evidence>
<dbReference type="EMBL" id="JBEPEK010000168">
    <property type="protein sequence ID" value="MER7182315.1"/>
    <property type="molecule type" value="Genomic_DNA"/>
</dbReference>
<proteinExistence type="predicted"/>
<gene>
    <name evidence="6" type="ORF">ABT404_22995</name>
</gene>
<dbReference type="PRINTS" id="PR00455">
    <property type="entry name" value="HTHTETR"/>
</dbReference>
<evidence type="ECO:0000256" key="2">
    <source>
        <dbReference type="ARBA" id="ARBA00023125"/>
    </source>
</evidence>
<keyword evidence="2 4" id="KW-0238">DNA-binding</keyword>
<dbReference type="SUPFAM" id="SSF48498">
    <property type="entry name" value="Tetracyclin repressor-like, C-terminal domain"/>
    <property type="match status" value="1"/>
</dbReference>
<keyword evidence="3" id="KW-0804">Transcription</keyword>
<dbReference type="Pfam" id="PF00440">
    <property type="entry name" value="TetR_N"/>
    <property type="match status" value="1"/>
</dbReference>
<feature type="DNA-binding region" description="H-T-H motif" evidence="4">
    <location>
        <begin position="40"/>
        <end position="59"/>
    </location>
</feature>
<protein>
    <submittedName>
        <fullName evidence="6">Helix-turn-helix domain-containing protein</fullName>
    </submittedName>
</protein>